<protein>
    <submittedName>
        <fullName evidence="2">Uncharacterized protein</fullName>
    </submittedName>
</protein>
<accession>A0ABY4GDV8</accession>
<dbReference type="Proteomes" id="UP000830401">
    <property type="component" value="Plasmid unnamed3"/>
</dbReference>
<evidence type="ECO:0000313" key="3">
    <source>
        <dbReference type="Proteomes" id="UP000830401"/>
    </source>
</evidence>
<dbReference type="RefSeq" id="WP_245126711.1">
    <property type="nucleotide sequence ID" value="NZ_CP095064.1"/>
</dbReference>
<gene>
    <name evidence="2" type="ORF">MUN86_26105</name>
</gene>
<keyword evidence="2" id="KW-0614">Plasmid</keyword>
<organism evidence="2 3">
    <name type="scientific">Hymenobacter volaticus</name>
    <dbReference type="NCBI Taxonomy" id="2932254"/>
    <lineage>
        <taxon>Bacteria</taxon>
        <taxon>Pseudomonadati</taxon>
        <taxon>Bacteroidota</taxon>
        <taxon>Cytophagia</taxon>
        <taxon>Cytophagales</taxon>
        <taxon>Hymenobacteraceae</taxon>
        <taxon>Hymenobacter</taxon>
    </lineage>
</organism>
<reference evidence="2" key="1">
    <citation type="submission" date="2022-04" db="EMBL/GenBank/DDBJ databases">
        <title>Hymenobacter sp. isolated from the air.</title>
        <authorList>
            <person name="Won M."/>
            <person name="Lee C.-M."/>
            <person name="Woen H.-Y."/>
            <person name="Kwon S.-W."/>
        </authorList>
    </citation>
    <scope>NUCLEOTIDE SEQUENCE</scope>
    <source>
        <strain evidence="2">5420S-77</strain>
        <plasmid evidence="2">unnamed3</plasmid>
    </source>
</reference>
<proteinExistence type="predicted"/>
<name>A0ABY4GDV8_9BACT</name>
<keyword evidence="3" id="KW-1185">Reference proteome</keyword>
<feature type="region of interest" description="Disordered" evidence="1">
    <location>
        <begin position="201"/>
        <end position="220"/>
    </location>
</feature>
<dbReference type="EMBL" id="CP095064">
    <property type="protein sequence ID" value="UOQ68981.1"/>
    <property type="molecule type" value="Genomic_DNA"/>
</dbReference>
<evidence type="ECO:0000256" key="1">
    <source>
        <dbReference type="SAM" id="MobiDB-lite"/>
    </source>
</evidence>
<sequence length="220" mass="24451">MSLPVLAQSLSVSADTTHAPDWLRNQQQLLSLPRLPVATHAAHFRFYAPGQVVQGWQTVDGRYGGQVLHWVQQVRPKDEELTNRIHRVPVALDSATVRGLFRLLQQLQLRALPDETAIVGWKPILDGISYTLEYATTSTYGVKSYGNPASQGALPEAQRVLAFVAQTVKAESTVAQRRAFETGIPFPCYTAGGGTITCRMRSATDRRKDKRARKPDQQTR</sequence>
<geneLocation type="plasmid" evidence="2 3">
    <name>unnamed3</name>
</geneLocation>
<evidence type="ECO:0000313" key="2">
    <source>
        <dbReference type="EMBL" id="UOQ68981.1"/>
    </source>
</evidence>